<keyword evidence="8" id="KW-0411">Iron-sulfur</keyword>
<keyword evidence="7" id="KW-0408">Iron</keyword>
<evidence type="ECO:0000256" key="1">
    <source>
        <dbReference type="ARBA" id="ARBA00001933"/>
    </source>
</evidence>
<dbReference type="InterPro" id="IPR015424">
    <property type="entry name" value="PyrdxlP-dep_Trfase"/>
</dbReference>
<gene>
    <name evidence="12" type="ORF">A2174_00550</name>
</gene>
<dbReference type="InterPro" id="IPR015421">
    <property type="entry name" value="PyrdxlP-dep_Trfase_major"/>
</dbReference>
<feature type="domain" description="Aminotransferase class V" evidence="11">
    <location>
        <begin position="8"/>
        <end position="393"/>
    </location>
</feature>
<dbReference type="Proteomes" id="UP000177725">
    <property type="component" value="Unassembled WGS sequence"/>
</dbReference>
<dbReference type="Gene3D" id="3.40.640.10">
    <property type="entry name" value="Type I PLP-dependent aspartate aminotransferase-like (Major domain)"/>
    <property type="match status" value="1"/>
</dbReference>
<keyword evidence="5" id="KW-0479">Metal-binding</keyword>
<comment type="similarity">
    <text evidence="2">Belongs to the class-V pyridoxal-phosphate-dependent aminotransferase family. NifS/IscS subfamily.</text>
</comment>
<comment type="caution">
    <text evidence="12">The sequence shown here is derived from an EMBL/GenBank/DDBJ whole genome shotgun (WGS) entry which is preliminary data.</text>
</comment>
<dbReference type="GO" id="GO:0046872">
    <property type="term" value="F:metal ion binding"/>
    <property type="evidence" value="ECO:0007669"/>
    <property type="project" value="UniProtKB-KW"/>
</dbReference>
<dbReference type="InterPro" id="IPR016454">
    <property type="entry name" value="Cysteine_dSase"/>
</dbReference>
<dbReference type="AlphaFoldDB" id="A0A1G2FBB8"/>
<evidence type="ECO:0000256" key="6">
    <source>
        <dbReference type="ARBA" id="ARBA00022898"/>
    </source>
</evidence>
<evidence type="ECO:0000256" key="3">
    <source>
        <dbReference type="ARBA" id="ARBA00012239"/>
    </source>
</evidence>
<evidence type="ECO:0000259" key="11">
    <source>
        <dbReference type="Pfam" id="PF00266"/>
    </source>
</evidence>
<reference evidence="12 13" key="1">
    <citation type="journal article" date="2016" name="Nat. Commun.">
        <title>Thousands of microbial genomes shed light on interconnected biogeochemical processes in an aquifer system.</title>
        <authorList>
            <person name="Anantharaman K."/>
            <person name="Brown C.T."/>
            <person name="Hug L.A."/>
            <person name="Sharon I."/>
            <person name="Castelle C.J."/>
            <person name="Probst A.J."/>
            <person name="Thomas B.C."/>
            <person name="Singh A."/>
            <person name="Wilkins M.J."/>
            <person name="Karaoz U."/>
            <person name="Brodie E.L."/>
            <person name="Williams K.H."/>
            <person name="Hubbard S.S."/>
            <person name="Banfield J.F."/>
        </authorList>
    </citation>
    <scope>NUCLEOTIDE SEQUENCE [LARGE SCALE GENOMIC DNA]</scope>
</reference>
<dbReference type="InterPro" id="IPR015422">
    <property type="entry name" value="PyrdxlP-dep_Trfase_small"/>
</dbReference>
<evidence type="ECO:0000256" key="2">
    <source>
        <dbReference type="ARBA" id="ARBA00006490"/>
    </source>
</evidence>
<protein>
    <recommendedName>
        <fullName evidence="3">cysteine desulfurase</fullName>
        <ecNumber evidence="3">2.8.1.7</ecNumber>
    </recommendedName>
</protein>
<evidence type="ECO:0000256" key="7">
    <source>
        <dbReference type="ARBA" id="ARBA00023004"/>
    </source>
</evidence>
<accession>A0A1G2FBB8</accession>
<dbReference type="PANTHER" id="PTHR11601:SF34">
    <property type="entry name" value="CYSTEINE DESULFURASE"/>
    <property type="match status" value="1"/>
</dbReference>
<name>A0A1G2FBB8_9BACT</name>
<dbReference type="PIRSF" id="PIRSF005572">
    <property type="entry name" value="NifS"/>
    <property type="match status" value="1"/>
</dbReference>
<evidence type="ECO:0000313" key="12">
    <source>
        <dbReference type="EMBL" id="OGZ35062.1"/>
    </source>
</evidence>
<dbReference type="Gene3D" id="3.90.1150.10">
    <property type="entry name" value="Aspartate Aminotransferase, domain 1"/>
    <property type="match status" value="1"/>
</dbReference>
<dbReference type="Gene3D" id="1.10.260.50">
    <property type="match status" value="1"/>
</dbReference>
<keyword evidence="6" id="KW-0663">Pyridoxal phosphate</keyword>
<sequence>MSEIKQKIYLDYAATTPTDPEVFEVMKPYFGEKFGNASSAHSFGQEARKALDLARSQVADFLGCQPEEIIFNSGATESNNLAIKGVIYKITNNQKPITKPHIITSQIEHHCVIDTCKSLEETNMAEVTYLPVNPAPDAPRRYGAGAEGLVEVSDIEKAIKENTVLISIMYANNEIGTVQPVAEISQFIKKTNVSRPPENKIYLHTDAVQAINYLDCKVDDLGVDLLSMSAHKFYGPKGVGALYIKKGTPIKKIQDGGAHEFDLRAGTYNMPGIVGLGKAISMVSKETSHRIQKLRDKLIEGVLKNIPSTKLNGSAEKRLANNCNFSFPGAEGESIMMALDLEGIAVSTGSACASENLQPSHVLMALGLRPEESHTSIRVTLGKYTTEAEVNKFLDVLPKVIERLRQISGSNPAAKKKLPDDFGC</sequence>
<organism evidence="12 13">
    <name type="scientific">Candidatus Portnoybacteria bacterium RBG_13_41_18</name>
    <dbReference type="NCBI Taxonomy" id="1801991"/>
    <lineage>
        <taxon>Bacteria</taxon>
        <taxon>Candidatus Portnoyibacteriota</taxon>
    </lineage>
</organism>
<dbReference type="EMBL" id="MHMV01000004">
    <property type="protein sequence ID" value="OGZ35062.1"/>
    <property type="molecule type" value="Genomic_DNA"/>
</dbReference>
<dbReference type="GO" id="GO:0051536">
    <property type="term" value="F:iron-sulfur cluster binding"/>
    <property type="evidence" value="ECO:0007669"/>
    <property type="project" value="UniProtKB-KW"/>
</dbReference>
<evidence type="ECO:0000256" key="4">
    <source>
        <dbReference type="ARBA" id="ARBA00022679"/>
    </source>
</evidence>
<keyword evidence="4" id="KW-0808">Transferase</keyword>
<dbReference type="InterPro" id="IPR000192">
    <property type="entry name" value="Aminotrans_V_dom"/>
</dbReference>
<evidence type="ECO:0000256" key="10">
    <source>
        <dbReference type="RuleBase" id="RU004504"/>
    </source>
</evidence>
<dbReference type="Pfam" id="PF00266">
    <property type="entry name" value="Aminotran_5"/>
    <property type="match status" value="1"/>
</dbReference>
<dbReference type="PROSITE" id="PS00595">
    <property type="entry name" value="AA_TRANSFER_CLASS_5"/>
    <property type="match status" value="1"/>
</dbReference>
<dbReference type="InterPro" id="IPR020578">
    <property type="entry name" value="Aminotrans_V_PyrdxlP_BS"/>
</dbReference>
<evidence type="ECO:0000256" key="8">
    <source>
        <dbReference type="ARBA" id="ARBA00023014"/>
    </source>
</evidence>
<evidence type="ECO:0000256" key="5">
    <source>
        <dbReference type="ARBA" id="ARBA00022723"/>
    </source>
</evidence>
<evidence type="ECO:0000256" key="9">
    <source>
        <dbReference type="ARBA" id="ARBA00050776"/>
    </source>
</evidence>
<dbReference type="PANTHER" id="PTHR11601">
    <property type="entry name" value="CYSTEINE DESULFURYLASE FAMILY MEMBER"/>
    <property type="match status" value="1"/>
</dbReference>
<dbReference type="GO" id="GO:0031071">
    <property type="term" value="F:cysteine desulfurase activity"/>
    <property type="evidence" value="ECO:0007669"/>
    <property type="project" value="UniProtKB-EC"/>
</dbReference>
<dbReference type="SUPFAM" id="SSF53383">
    <property type="entry name" value="PLP-dependent transferases"/>
    <property type="match status" value="1"/>
</dbReference>
<proteinExistence type="inferred from homology"/>
<evidence type="ECO:0000313" key="13">
    <source>
        <dbReference type="Proteomes" id="UP000177725"/>
    </source>
</evidence>
<dbReference type="EC" id="2.8.1.7" evidence="3"/>
<comment type="catalytic activity">
    <reaction evidence="9">
        <text>(sulfur carrier)-H + L-cysteine = (sulfur carrier)-SH + L-alanine</text>
        <dbReference type="Rhea" id="RHEA:43892"/>
        <dbReference type="Rhea" id="RHEA-COMP:14737"/>
        <dbReference type="Rhea" id="RHEA-COMP:14739"/>
        <dbReference type="ChEBI" id="CHEBI:29917"/>
        <dbReference type="ChEBI" id="CHEBI:35235"/>
        <dbReference type="ChEBI" id="CHEBI:57972"/>
        <dbReference type="ChEBI" id="CHEBI:64428"/>
        <dbReference type="EC" id="2.8.1.7"/>
    </reaction>
</comment>
<comment type="cofactor">
    <cofactor evidence="1 10">
        <name>pyridoxal 5'-phosphate</name>
        <dbReference type="ChEBI" id="CHEBI:597326"/>
    </cofactor>
</comment>